<sequence length="373" mass="42403">MLQALPVKLETSDDEKALLLATMRKYNEAANFLAEQAFRLKIANKVELQKRFYYQLREQFNLSAQFAVRVISKVVEAYKRDKSIKPVFRELGAIQYDQRNISWKGLDKVSLITLKGRIKLRTRIGEYQKARSDRIRGQADLIYRKGEFYLIAVVDAPEESEFDPIGAIGIDLGIENLATDSDGQVFSGEKVEKVRKRYNGLRARLQKKGTRSAKRHLKKMSGREKRFKRDINHVISKAIVSKAKGTLRAIALEDLSGIRSRATVIGRKQQRDRHSKWSFRQLRAFVEYKAKRDGVPVKFVDPKNTSRECPKCHNIDARNRHTRNHFKCTECGYEAMADHVAACNIAARAAVNQPIVAPLFSAVTSPPALAVGS</sequence>
<comment type="similarity">
    <text evidence="2">In the N-terminal section; belongs to the transposase 2 family.</text>
</comment>
<protein>
    <submittedName>
        <fullName evidence="8">Transposase, IS605 OrfB family</fullName>
    </submittedName>
</protein>
<dbReference type="HOGENOM" id="CLU_032903_3_2_2"/>
<dbReference type="InterPro" id="IPR010094">
    <property type="entry name" value="Transposase_put_N"/>
</dbReference>
<dbReference type="PANTHER" id="PTHR30405">
    <property type="entry name" value="TRANSPOSASE"/>
    <property type="match status" value="1"/>
</dbReference>
<feature type="domain" description="Cas12f1-like TNB" evidence="7">
    <location>
        <begin position="279"/>
        <end position="345"/>
    </location>
</feature>
<dbReference type="EMBL" id="CP002408">
    <property type="protein sequence ID" value="AFU60284.1"/>
    <property type="molecule type" value="Genomic_DNA"/>
</dbReference>
<keyword evidence="4" id="KW-0238">DNA-binding</keyword>
<dbReference type="InParanoid" id="K0IP05"/>
<name>K0IP05_NITGG</name>
<dbReference type="NCBIfam" id="NF040570">
    <property type="entry name" value="guided_TnpB"/>
    <property type="match status" value="1"/>
</dbReference>
<evidence type="ECO:0000256" key="2">
    <source>
        <dbReference type="ARBA" id="ARBA00011044"/>
    </source>
</evidence>
<dbReference type="BioCyc" id="CNIT1237085:G1324-3369-MONOMER"/>
<dbReference type="InterPro" id="IPR001959">
    <property type="entry name" value="Transposase"/>
</dbReference>
<feature type="domain" description="Probable transposase IS891/IS1136/IS1341" evidence="6">
    <location>
        <begin position="166"/>
        <end position="244"/>
    </location>
</feature>
<evidence type="ECO:0000256" key="5">
    <source>
        <dbReference type="ARBA" id="ARBA00023172"/>
    </source>
</evidence>
<dbReference type="Pfam" id="PF01385">
    <property type="entry name" value="OrfB_IS605"/>
    <property type="match status" value="1"/>
</dbReference>
<evidence type="ECO:0000313" key="9">
    <source>
        <dbReference type="Proteomes" id="UP000008037"/>
    </source>
</evidence>
<dbReference type="GO" id="GO:0003677">
    <property type="term" value="F:DNA binding"/>
    <property type="evidence" value="ECO:0007669"/>
    <property type="project" value="UniProtKB-KW"/>
</dbReference>
<reference evidence="8 9" key="1">
    <citation type="journal article" date="2012" name="Environ. Microbiol.">
        <title>The genome of the ammonia-oxidizing Candidatus Nitrososphaera gargensis: insights into metabolic versatility and environmental adaptations.</title>
        <authorList>
            <person name="Spang A."/>
            <person name="Poehlein A."/>
            <person name="Offre P."/>
            <person name="Zumbragel S."/>
            <person name="Haider S."/>
            <person name="Rychlik N."/>
            <person name="Nowka B."/>
            <person name="Schmeisser C."/>
            <person name="Lebedeva E.V."/>
            <person name="Rattei T."/>
            <person name="Bohm C."/>
            <person name="Schmid M."/>
            <person name="Galushko A."/>
            <person name="Hatzenpichler R."/>
            <person name="Weinmaier T."/>
            <person name="Daniel R."/>
            <person name="Schleper C."/>
            <person name="Spieck E."/>
            <person name="Streit W."/>
            <person name="Wagner M."/>
        </authorList>
    </citation>
    <scope>NUCLEOTIDE SEQUENCE [LARGE SCALE GENOMIC DNA]</scope>
    <source>
        <strain evidence="9">Ga9.2</strain>
    </source>
</reference>
<dbReference type="PANTHER" id="PTHR30405:SF11">
    <property type="entry name" value="RNA-GUIDED DNA ENDONUCLEASE RV2885C-RELATED"/>
    <property type="match status" value="1"/>
</dbReference>
<dbReference type="GO" id="GO:0032196">
    <property type="term" value="P:transposition"/>
    <property type="evidence" value="ECO:0007669"/>
    <property type="project" value="UniProtKB-KW"/>
</dbReference>
<dbReference type="InterPro" id="IPR051399">
    <property type="entry name" value="RNA-guided_DNA_endo/Transpos"/>
</dbReference>
<keyword evidence="3" id="KW-0815">Transposition</keyword>
<dbReference type="NCBIfam" id="TIGR01766">
    <property type="entry name" value="IS200/IS605 family accessory protein TnpB-like domain"/>
    <property type="match status" value="1"/>
</dbReference>
<evidence type="ECO:0000259" key="6">
    <source>
        <dbReference type="Pfam" id="PF01385"/>
    </source>
</evidence>
<keyword evidence="9" id="KW-1185">Reference proteome</keyword>
<gene>
    <name evidence="8" type="ordered locus">Ngar_c33690</name>
</gene>
<dbReference type="Pfam" id="PF07282">
    <property type="entry name" value="Cas12f1-like_TNB"/>
    <property type="match status" value="1"/>
</dbReference>
<dbReference type="AlphaFoldDB" id="K0IP05"/>
<proteinExistence type="inferred from homology"/>
<dbReference type="Proteomes" id="UP000008037">
    <property type="component" value="Chromosome"/>
</dbReference>
<dbReference type="RefSeq" id="WP_015020817.1">
    <property type="nucleotide sequence ID" value="NC_018719.1"/>
</dbReference>
<dbReference type="NCBIfam" id="TIGR01765">
    <property type="entry name" value="tspaseT_teng_N"/>
    <property type="match status" value="1"/>
</dbReference>
<dbReference type="InterPro" id="IPR010095">
    <property type="entry name" value="Cas12f1-like_TNB"/>
</dbReference>
<dbReference type="GeneID" id="13797179"/>
<comment type="similarity">
    <text evidence="1">In the C-terminal section; belongs to the transposase 35 family.</text>
</comment>
<evidence type="ECO:0000256" key="1">
    <source>
        <dbReference type="ARBA" id="ARBA00008761"/>
    </source>
</evidence>
<evidence type="ECO:0000256" key="4">
    <source>
        <dbReference type="ARBA" id="ARBA00023125"/>
    </source>
</evidence>
<keyword evidence="5" id="KW-0233">DNA recombination</keyword>
<dbReference type="KEGG" id="nga:Ngar_c33690"/>
<organism evidence="8 9">
    <name type="scientific">Nitrososphaera gargensis (strain Ga9.2)</name>
    <dbReference type="NCBI Taxonomy" id="1237085"/>
    <lineage>
        <taxon>Archaea</taxon>
        <taxon>Nitrososphaerota</taxon>
        <taxon>Nitrososphaeria</taxon>
        <taxon>Nitrososphaerales</taxon>
        <taxon>Nitrososphaeraceae</taxon>
        <taxon>Nitrososphaera</taxon>
    </lineage>
</organism>
<evidence type="ECO:0000313" key="8">
    <source>
        <dbReference type="EMBL" id="AFU60284.1"/>
    </source>
</evidence>
<evidence type="ECO:0000259" key="7">
    <source>
        <dbReference type="Pfam" id="PF07282"/>
    </source>
</evidence>
<dbReference type="OrthoDB" id="33505at2157"/>
<dbReference type="GO" id="GO:0006310">
    <property type="term" value="P:DNA recombination"/>
    <property type="evidence" value="ECO:0007669"/>
    <property type="project" value="UniProtKB-KW"/>
</dbReference>
<accession>K0IP05</accession>
<evidence type="ECO:0000256" key="3">
    <source>
        <dbReference type="ARBA" id="ARBA00022578"/>
    </source>
</evidence>